<keyword evidence="2" id="KW-1185">Reference proteome</keyword>
<organism evidence="1 2">
    <name type="scientific">Wuchereria bancrofti</name>
    <dbReference type="NCBI Taxonomy" id="6293"/>
    <lineage>
        <taxon>Eukaryota</taxon>
        <taxon>Metazoa</taxon>
        <taxon>Ecdysozoa</taxon>
        <taxon>Nematoda</taxon>
        <taxon>Chromadorea</taxon>
        <taxon>Rhabditida</taxon>
        <taxon>Spirurina</taxon>
        <taxon>Spiruromorpha</taxon>
        <taxon>Filarioidea</taxon>
        <taxon>Onchocercidae</taxon>
        <taxon>Wuchereria</taxon>
    </lineage>
</organism>
<accession>A0A3P7DKT0</accession>
<sequence>MQKGLMGEREKGVLQLDILKSGLPTSEKGNWKRWDTVIISTIMTEKFYQFTANNEQFLFFHTVLIRKVRCLFQKYTCKEGI</sequence>
<dbReference type="InParanoid" id="A0A3P7DKT0"/>
<proteinExistence type="predicted"/>
<name>A0A3P7DKT0_WUCBA</name>
<dbReference type="EMBL" id="UYWW01001417">
    <property type="protein sequence ID" value="VDM10470.1"/>
    <property type="molecule type" value="Genomic_DNA"/>
</dbReference>
<gene>
    <name evidence="1" type="ORF">WBA_LOCUS3856</name>
</gene>
<dbReference type="Proteomes" id="UP000270924">
    <property type="component" value="Unassembled WGS sequence"/>
</dbReference>
<evidence type="ECO:0000313" key="1">
    <source>
        <dbReference type="EMBL" id="VDM10470.1"/>
    </source>
</evidence>
<reference evidence="1 2" key="1">
    <citation type="submission" date="2018-11" db="EMBL/GenBank/DDBJ databases">
        <authorList>
            <consortium name="Pathogen Informatics"/>
        </authorList>
    </citation>
    <scope>NUCLEOTIDE SEQUENCE [LARGE SCALE GENOMIC DNA]</scope>
</reference>
<evidence type="ECO:0000313" key="2">
    <source>
        <dbReference type="Proteomes" id="UP000270924"/>
    </source>
</evidence>
<dbReference type="AlphaFoldDB" id="A0A3P7DKT0"/>
<protein>
    <submittedName>
        <fullName evidence="1">Uncharacterized protein</fullName>
    </submittedName>
</protein>